<name>A0ABS7MI65_9ACTN</name>
<dbReference type="EC" id="2.8.1.7" evidence="3"/>
<reference evidence="8 9" key="1">
    <citation type="submission" date="2021-08" db="EMBL/GenBank/DDBJ databases">
        <title>Collinsella faecalis sp. nov. isolated from swine faeces.</title>
        <authorList>
            <person name="Oh B.S."/>
            <person name="Lee J.H."/>
        </authorList>
    </citation>
    <scope>NUCLEOTIDE SEQUENCE [LARGE SCALE GENOMIC DNA]</scope>
    <source>
        <strain evidence="8 9">AGMB00827</strain>
    </source>
</reference>
<protein>
    <recommendedName>
        <fullName evidence="3">cysteine desulfurase</fullName>
        <ecNumber evidence="3">2.8.1.7</ecNumber>
    </recommendedName>
</protein>
<dbReference type="GO" id="GO:0031071">
    <property type="term" value="F:cysteine desulfurase activity"/>
    <property type="evidence" value="ECO:0007669"/>
    <property type="project" value="UniProtKB-EC"/>
</dbReference>
<dbReference type="RefSeq" id="WP_222198717.1">
    <property type="nucleotide sequence ID" value="NZ_JAIMFO010000004.1"/>
</dbReference>
<dbReference type="Gene3D" id="3.90.1150.10">
    <property type="entry name" value="Aspartate Aminotransferase, domain 1"/>
    <property type="match status" value="1"/>
</dbReference>
<dbReference type="PANTHER" id="PTHR43586">
    <property type="entry name" value="CYSTEINE DESULFURASE"/>
    <property type="match status" value="1"/>
</dbReference>
<sequence>MIDAENVACETCTAPGELVFDASDEASRAWPKIDIAKNPYKADFPLLAARPDLSFLDSAATSQRPASVLDAQRHFYESMNANPLRGLYSLSVEATEAIEKVRTQVARFIGADTAAEHSASGSDASRDIIFLRNTSEALNLVAKSFAPLVLSEGDEIALTIMEHHSNLIPWQEVARKTGAHLVYLRPSATGELSAQEIAEKIGKRTKIVAVGHVSNVMGVENPVAALACAAHKHGAYVVVDAAQSVLHMPIDVQALGADFLAFSAHKALGPMGVGVLWGRHELLERMPPMLTGGEMIDSVTEEAAVWAPVPEKFEAGTQDAAGIYALGAALRYITDEVGYESIQTRERALVHYLMSRMVELPFVDIIGSIYWDRHHGVVSFNVQGIHPHDVASILDAEGVCIRAGHHCAQPLLAWLQVEHRACCRASLAFYNDARDIDAFIAGLKKVWEVFHG</sequence>
<dbReference type="SUPFAM" id="SSF53383">
    <property type="entry name" value="PLP-dependent transferases"/>
    <property type="match status" value="1"/>
</dbReference>
<comment type="similarity">
    <text evidence="2">Belongs to the class-V pyridoxal-phosphate-dependent aminotransferase family. Csd subfamily.</text>
</comment>
<comment type="caution">
    <text evidence="8">The sequence shown here is derived from an EMBL/GenBank/DDBJ whole genome shotgun (WGS) entry which is preliminary data.</text>
</comment>
<dbReference type="EMBL" id="JAIMFO010000004">
    <property type="protein sequence ID" value="MBY4797008.1"/>
    <property type="molecule type" value="Genomic_DNA"/>
</dbReference>
<dbReference type="Gene3D" id="3.40.640.10">
    <property type="entry name" value="Type I PLP-dependent aspartate aminotransferase-like (Major domain)"/>
    <property type="match status" value="1"/>
</dbReference>
<proteinExistence type="inferred from homology"/>
<evidence type="ECO:0000256" key="4">
    <source>
        <dbReference type="ARBA" id="ARBA00022679"/>
    </source>
</evidence>
<dbReference type="InterPro" id="IPR000192">
    <property type="entry name" value="Aminotrans_V_dom"/>
</dbReference>
<evidence type="ECO:0000256" key="6">
    <source>
        <dbReference type="ARBA" id="ARBA00050776"/>
    </source>
</evidence>
<gene>
    <name evidence="8" type="ORF">K6V98_01320</name>
</gene>
<keyword evidence="9" id="KW-1185">Reference proteome</keyword>
<comment type="cofactor">
    <cofactor evidence="1">
        <name>pyridoxal 5'-phosphate</name>
        <dbReference type="ChEBI" id="CHEBI:597326"/>
    </cofactor>
</comment>
<comment type="catalytic activity">
    <reaction evidence="6">
        <text>(sulfur carrier)-H + L-cysteine = (sulfur carrier)-SH + L-alanine</text>
        <dbReference type="Rhea" id="RHEA:43892"/>
        <dbReference type="Rhea" id="RHEA-COMP:14737"/>
        <dbReference type="Rhea" id="RHEA-COMP:14739"/>
        <dbReference type="ChEBI" id="CHEBI:29917"/>
        <dbReference type="ChEBI" id="CHEBI:35235"/>
        <dbReference type="ChEBI" id="CHEBI:57972"/>
        <dbReference type="ChEBI" id="CHEBI:64428"/>
        <dbReference type="EC" id="2.8.1.7"/>
    </reaction>
</comment>
<dbReference type="NCBIfam" id="TIGR01979">
    <property type="entry name" value="sufS"/>
    <property type="match status" value="1"/>
</dbReference>
<dbReference type="InterPro" id="IPR015421">
    <property type="entry name" value="PyrdxlP-dep_Trfase_major"/>
</dbReference>
<keyword evidence="5" id="KW-0663">Pyridoxal phosphate</keyword>
<dbReference type="Proteomes" id="UP000700908">
    <property type="component" value="Unassembled WGS sequence"/>
</dbReference>
<feature type="domain" description="Aminotransferase class V" evidence="7">
    <location>
        <begin position="55"/>
        <end position="439"/>
    </location>
</feature>
<evidence type="ECO:0000256" key="3">
    <source>
        <dbReference type="ARBA" id="ARBA00012239"/>
    </source>
</evidence>
<dbReference type="InterPro" id="IPR015422">
    <property type="entry name" value="PyrdxlP-dep_Trfase_small"/>
</dbReference>
<dbReference type="CDD" id="cd06453">
    <property type="entry name" value="SufS_like"/>
    <property type="match status" value="1"/>
</dbReference>
<dbReference type="Pfam" id="PF00266">
    <property type="entry name" value="Aminotran_5"/>
    <property type="match status" value="1"/>
</dbReference>
<evidence type="ECO:0000313" key="8">
    <source>
        <dbReference type="EMBL" id="MBY4797008.1"/>
    </source>
</evidence>
<keyword evidence="4 8" id="KW-0808">Transferase</keyword>
<evidence type="ECO:0000256" key="2">
    <source>
        <dbReference type="ARBA" id="ARBA00010447"/>
    </source>
</evidence>
<organism evidence="8 9">
    <name type="scientific">Collinsella ureilytica</name>
    <dbReference type="NCBI Taxonomy" id="2869515"/>
    <lineage>
        <taxon>Bacteria</taxon>
        <taxon>Bacillati</taxon>
        <taxon>Actinomycetota</taxon>
        <taxon>Coriobacteriia</taxon>
        <taxon>Coriobacteriales</taxon>
        <taxon>Coriobacteriaceae</taxon>
        <taxon>Collinsella</taxon>
    </lineage>
</organism>
<evidence type="ECO:0000256" key="5">
    <source>
        <dbReference type="ARBA" id="ARBA00022898"/>
    </source>
</evidence>
<dbReference type="InterPro" id="IPR010970">
    <property type="entry name" value="Cys_dSase_SufS"/>
</dbReference>
<dbReference type="InterPro" id="IPR015424">
    <property type="entry name" value="PyrdxlP-dep_Trfase"/>
</dbReference>
<dbReference type="PANTHER" id="PTHR43586:SF8">
    <property type="entry name" value="CYSTEINE DESULFURASE 1, CHLOROPLASTIC"/>
    <property type="match status" value="1"/>
</dbReference>
<evidence type="ECO:0000256" key="1">
    <source>
        <dbReference type="ARBA" id="ARBA00001933"/>
    </source>
</evidence>
<evidence type="ECO:0000259" key="7">
    <source>
        <dbReference type="Pfam" id="PF00266"/>
    </source>
</evidence>
<accession>A0ABS7MI65</accession>
<evidence type="ECO:0000313" key="9">
    <source>
        <dbReference type="Proteomes" id="UP000700908"/>
    </source>
</evidence>